<keyword evidence="3" id="KW-1185">Reference proteome</keyword>
<dbReference type="CDD" id="cd02440">
    <property type="entry name" value="AdoMet_MTases"/>
    <property type="match status" value="1"/>
</dbReference>
<feature type="transmembrane region" description="Helical" evidence="1">
    <location>
        <begin position="39"/>
        <end position="59"/>
    </location>
</feature>
<reference evidence="2 3" key="1">
    <citation type="submission" date="2016-08" db="EMBL/GenBank/DDBJ databases">
        <title>Novel Firmicutes and Novel Genomes.</title>
        <authorList>
            <person name="Poppleton D.I."/>
            <person name="Gribaldo S."/>
        </authorList>
    </citation>
    <scope>NUCLEOTIDE SEQUENCE [LARGE SCALE GENOMIC DNA]</scope>
    <source>
        <strain evidence="2 3">CTT3</strain>
    </source>
</reference>
<feature type="transmembrane region" description="Helical" evidence="1">
    <location>
        <begin position="603"/>
        <end position="623"/>
    </location>
</feature>
<feature type="transmembrane region" description="Helical" evidence="1">
    <location>
        <begin position="71"/>
        <end position="90"/>
    </location>
</feature>
<dbReference type="InterPro" id="IPR029063">
    <property type="entry name" value="SAM-dependent_MTases_sf"/>
</dbReference>
<accession>A0A419T305</accession>
<organism evidence="2 3">
    <name type="scientific">Thermohalobacter berrensis</name>
    <dbReference type="NCBI Taxonomy" id="99594"/>
    <lineage>
        <taxon>Bacteria</taxon>
        <taxon>Bacillati</taxon>
        <taxon>Bacillota</taxon>
        <taxon>Tissierellia</taxon>
        <taxon>Tissierellales</taxon>
        <taxon>Thermohalobacteraceae</taxon>
        <taxon>Thermohalobacter</taxon>
    </lineage>
</organism>
<evidence type="ECO:0008006" key="4">
    <source>
        <dbReference type="Google" id="ProtNLM"/>
    </source>
</evidence>
<evidence type="ECO:0000256" key="1">
    <source>
        <dbReference type="SAM" id="Phobius"/>
    </source>
</evidence>
<evidence type="ECO:0000313" key="2">
    <source>
        <dbReference type="EMBL" id="RKD31788.1"/>
    </source>
</evidence>
<feature type="transmembrane region" description="Helical" evidence="1">
    <location>
        <begin position="128"/>
        <end position="146"/>
    </location>
</feature>
<feature type="transmembrane region" description="Helical" evidence="1">
    <location>
        <begin position="703"/>
        <end position="721"/>
    </location>
</feature>
<dbReference type="SUPFAM" id="SSF53335">
    <property type="entry name" value="S-adenosyl-L-methionine-dependent methyltransferases"/>
    <property type="match status" value="1"/>
</dbReference>
<dbReference type="Proteomes" id="UP000284177">
    <property type="component" value="Unassembled WGS sequence"/>
</dbReference>
<comment type="caution">
    <text evidence="2">The sequence shown here is derived from an EMBL/GenBank/DDBJ whole genome shotgun (WGS) entry which is preliminary data.</text>
</comment>
<feature type="transmembrane region" description="Helical" evidence="1">
    <location>
        <begin position="635"/>
        <end position="656"/>
    </location>
</feature>
<dbReference type="AlphaFoldDB" id="A0A419T305"/>
<feature type="transmembrane region" description="Helical" evidence="1">
    <location>
        <begin position="727"/>
        <end position="746"/>
    </location>
</feature>
<evidence type="ECO:0000313" key="3">
    <source>
        <dbReference type="Proteomes" id="UP000284177"/>
    </source>
</evidence>
<dbReference type="EMBL" id="MCIB01000015">
    <property type="protein sequence ID" value="RKD31788.1"/>
    <property type="molecule type" value="Genomic_DNA"/>
</dbReference>
<protein>
    <recommendedName>
        <fullName evidence="4">Spermine synthase</fullName>
    </recommendedName>
</protein>
<feature type="transmembrane region" description="Helical" evidence="1">
    <location>
        <begin position="546"/>
        <end position="563"/>
    </location>
</feature>
<name>A0A419T305_9FIRM</name>
<dbReference type="RefSeq" id="WP_120169121.1">
    <property type="nucleotide sequence ID" value="NZ_MCIB01000015.1"/>
</dbReference>
<keyword evidence="1" id="KW-0812">Transmembrane</keyword>
<dbReference type="Pfam" id="PF01564">
    <property type="entry name" value="Spermine_synth"/>
    <property type="match status" value="1"/>
</dbReference>
<keyword evidence="1" id="KW-0472">Membrane</keyword>
<proteinExistence type="predicted"/>
<feature type="transmembrane region" description="Helical" evidence="1">
    <location>
        <begin position="668"/>
        <end position="691"/>
    </location>
</feature>
<feature type="transmembrane region" description="Helical" evidence="1">
    <location>
        <begin position="152"/>
        <end position="170"/>
    </location>
</feature>
<gene>
    <name evidence="2" type="ORF">BET03_11950</name>
</gene>
<feature type="transmembrane region" description="Helical" evidence="1">
    <location>
        <begin position="182"/>
        <end position="200"/>
    </location>
</feature>
<feature type="transmembrane region" description="Helical" evidence="1">
    <location>
        <begin position="572"/>
        <end position="591"/>
    </location>
</feature>
<sequence length="748" mass="84959">MKTENKGNFNNLIAIFFTSKSLFIYEILITRLFSTILHYHFVFLTASLAILGIGFGGLIVYKNKNRYKNSLLAFILSLSYIVCVLFIYKLPYINVYIIYSLISSIPFVFGGMIISKVFLENNGQVNKLYFADLLGSTLGSVLIIPIMDYFGFMVTLFIVSIISSLASLLYNDNTIKGLKHTIYLFIFIMLVLIMEQNLILNLEKNFTAYFTSPTTMYTYIKEKFDKNAKIVYTHWDSISRTDVVEESNGDTTIITDGGSSTSMIKFNGKLQNVEYLKKEIGFLPFTLGNNENTLIIGSGGGKDVLLALLGGSRRIDAVEINGSIIDAVNQFKEFNGDIYNFDGVNLYIEDGRKFIEKTDKKYNNIYLSMVMTKAIEKGGLNLSENYVFTKEAIREYFKHLEDDGYLSFMFHSTHDMIKGINTVLEVLLEMGVKKENLNEHFIAINSITNSMDEKQNSNINMPVVIFKKTLFTNKELSNIYDEIVKQDRIIINMPGLKYMDIYEGISKGELKLSELYDKLTINIKPSTDDRPFFYNFTKGLPNTLKILLNITFLLTATTYLYIVKYQKLFRHAVYFGAIGVGFMMIEIPLIQKSILFLGNPAKAFSYILFSLLLSCGIGSFFSTKKVFMTKVKERQIIFILIPIITMGLLALIPFIINNYINIDNAYKLLLISIILFPLGFFMGMAFPMGIFKLRAQNNHNYIPLMWGINGITSVLGSVLALAVSMSFGFNIAIITGALFYLAIFIFNI</sequence>
<dbReference type="Gene3D" id="3.40.50.150">
    <property type="entry name" value="Vaccinia Virus protein VP39"/>
    <property type="match status" value="1"/>
</dbReference>
<feature type="transmembrane region" description="Helical" evidence="1">
    <location>
        <begin position="12"/>
        <end position="33"/>
    </location>
</feature>
<feature type="transmembrane region" description="Helical" evidence="1">
    <location>
        <begin position="96"/>
        <end position="119"/>
    </location>
</feature>
<keyword evidence="1" id="KW-1133">Transmembrane helix</keyword>
<dbReference type="OrthoDB" id="127145at2"/>